<evidence type="ECO:0000256" key="5">
    <source>
        <dbReference type="ARBA" id="ARBA00023054"/>
    </source>
</evidence>
<name>A0A670YAY3_PSETE</name>
<evidence type="ECO:0000256" key="9">
    <source>
        <dbReference type="PROSITE-ProRule" id="PRU00103"/>
    </source>
</evidence>
<dbReference type="InterPro" id="IPR016024">
    <property type="entry name" value="ARM-type_fold"/>
</dbReference>
<keyword evidence="5 10" id="KW-0175">Coiled coil</keyword>
<dbReference type="Ensembl" id="ENSPTXT00000009406.1">
    <property type="protein sequence ID" value="ENSPTXP00000009095.1"/>
    <property type="gene ID" value="ENSPTXG00000006541.1"/>
</dbReference>
<keyword evidence="2" id="KW-0963">Cytoplasm</keyword>
<reference evidence="12" key="2">
    <citation type="submission" date="2025-09" db="UniProtKB">
        <authorList>
            <consortium name="Ensembl"/>
        </authorList>
    </citation>
    <scope>IDENTIFICATION</scope>
</reference>
<accession>A0A670YAY3</accession>
<organism evidence="12 13">
    <name type="scientific">Pseudonaja textilis</name>
    <name type="common">Eastern brown snake</name>
    <dbReference type="NCBI Taxonomy" id="8673"/>
    <lineage>
        <taxon>Eukaryota</taxon>
        <taxon>Metazoa</taxon>
        <taxon>Chordata</taxon>
        <taxon>Craniata</taxon>
        <taxon>Vertebrata</taxon>
        <taxon>Euteleostomi</taxon>
        <taxon>Lepidosauria</taxon>
        <taxon>Squamata</taxon>
        <taxon>Bifurcata</taxon>
        <taxon>Unidentata</taxon>
        <taxon>Episquamata</taxon>
        <taxon>Toxicofera</taxon>
        <taxon>Serpentes</taxon>
        <taxon>Colubroidea</taxon>
        <taxon>Elapidae</taxon>
        <taxon>Hydrophiinae</taxon>
        <taxon>Pseudonaja</taxon>
    </lineage>
</organism>
<dbReference type="GO" id="GO:0005829">
    <property type="term" value="C:cytosol"/>
    <property type="evidence" value="ECO:0007669"/>
    <property type="project" value="Ensembl"/>
</dbReference>
<comment type="subunit">
    <text evidence="7">Serine/threonine-protein phosphatase 4 (PP4) occurs in different assemblies of the catalytic and one or more regulatory subunits. Component of the PP4 complex PPP4C-PPP4R4.</text>
</comment>
<dbReference type="FunFam" id="1.25.10.10:FF:000097">
    <property type="entry name" value="Serine/threonine-protein phosphatase 4 regulatory subunit 4"/>
    <property type="match status" value="1"/>
</dbReference>
<keyword evidence="3" id="KW-0597">Phosphoprotein</keyword>
<dbReference type="InterPro" id="IPR021133">
    <property type="entry name" value="HEAT_type_2"/>
</dbReference>
<evidence type="ECO:0000313" key="12">
    <source>
        <dbReference type="Ensembl" id="ENSPTXP00000009095.1"/>
    </source>
</evidence>
<dbReference type="PANTHER" id="PTHR21467">
    <property type="entry name" value="PROTEIN PHOSPHATASE 4 REGULATORY SUBUNIT 4 PPP4R4"/>
    <property type="match status" value="1"/>
</dbReference>
<dbReference type="Proteomes" id="UP000472273">
    <property type="component" value="Unplaced"/>
</dbReference>
<feature type="repeat" description="HEAT" evidence="9">
    <location>
        <begin position="214"/>
        <end position="251"/>
    </location>
</feature>
<evidence type="ECO:0000256" key="6">
    <source>
        <dbReference type="ARBA" id="ARBA00059756"/>
    </source>
</evidence>
<evidence type="ECO:0000256" key="11">
    <source>
        <dbReference type="SAM" id="MobiDB-lite"/>
    </source>
</evidence>
<dbReference type="PANTHER" id="PTHR21467:SF0">
    <property type="entry name" value="SERINE_THREONINE-PROTEIN PHOSPHATASE 4 REGULATORY SUBUNIT 4"/>
    <property type="match status" value="1"/>
</dbReference>
<dbReference type="OMA" id="CLIDLVE"/>
<keyword evidence="4" id="KW-0677">Repeat</keyword>
<feature type="compositionally biased region" description="Polar residues" evidence="11">
    <location>
        <begin position="793"/>
        <end position="828"/>
    </location>
</feature>
<dbReference type="GO" id="GO:0008287">
    <property type="term" value="C:protein serine/threonine phosphatase complex"/>
    <property type="evidence" value="ECO:0007669"/>
    <property type="project" value="Ensembl"/>
</dbReference>
<proteinExistence type="predicted"/>
<evidence type="ECO:0000256" key="10">
    <source>
        <dbReference type="SAM" id="Coils"/>
    </source>
</evidence>
<dbReference type="Gene3D" id="1.25.10.10">
    <property type="entry name" value="Leucine-rich Repeat Variant"/>
    <property type="match status" value="1"/>
</dbReference>
<evidence type="ECO:0000313" key="13">
    <source>
        <dbReference type="Proteomes" id="UP000472273"/>
    </source>
</evidence>
<keyword evidence="13" id="KW-1185">Reference proteome</keyword>
<dbReference type="AlphaFoldDB" id="A0A670YAY3"/>
<evidence type="ECO:0000256" key="1">
    <source>
        <dbReference type="ARBA" id="ARBA00004496"/>
    </source>
</evidence>
<evidence type="ECO:0000256" key="8">
    <source>
        <dbReference type="ARBA" id="ARBA00068938"/>
    </source>
</evidence>
<dbReference type="GO" id="GO:0036064">
    <property type="term" value="C:ciliary basal body"/>
    <property type="evidence" value="ECO:0007669"/>
    <property type="project" value="Ensembl"/>
</dbReference>
<dbReference type="PROSITE" id="PS50077">
    <property type="entry name" value="HEAT_REPEAT"/>
    <property type="match status" value="2"/>
</dbReference>
<evidence type="ECO:0000256" key="2">
    <source>
        <dbReference type="ARBA" id="ARBA00022490"/>
    </source>
</evidence>
<feature type="region of interest" description="Disordered" evidence="11">
    <location>
        <begin position="793"/>
        <end position="849"/>
    </location>
</feature>
<comment type="function">
    <text evidence="6">Putative regulatory subunit of serine/threonine-protein phosphatase 4.</text>
</comment>
<sequence length="849" mass="97669">MHPIIIFSYKMDFSQNNLFGYIEDLQELTIIERPVRRSLKTPEEIERLTVDEELNDIERAVYLLSSGQDIQGTSVVANLPVLMRQNPTETLRRVLPKVREVLPVAGVEMQLTAAVSLLTILQEESISIHTYSHSFLQLILQNLEHRDAGVSNAWLDTLLAAIEALPKETIRHEILNPLVSKAQLSQTLQSRLVSCKILGKLANKFEAHIIKREILPLVKSLCQDVEYEVRSYMCRQLEQIAQGIGTELTKNVVLPELVELARDEGSSVRLAAFETLVNLLEMFDADDRSQTVLPLVKSFCEKSFKADESILVSLSFHLGKLCNGLYGIFTPEQHLRFLEFYKKLCTLGLEQENGHNDNQIQLQTLEQEKKYISVRKNCAYNLPAMMIFVDPKNFNLELYSTFFCFCHDPEVPVRHTMASSFYEVAKLLNTDVYIIHKELIALLQDESVEVIDALINNLPEILELLSTGGENSGSENKLLNFPELIPALTRAEQRAATSLKWRTHEKLLQKYACLPHVISSDQIYYRFLHRMLTIIMTNNVLPVQRAAARTLCIYLRYNRKQEQRYEVIQKLIEQLGQGKSYWNRLRFLDTCEFIIDLFSKSFFCEYFFLPVLELTHDPVANVRMKLCYLLPKVKSTLKVPTDKHLLQQLEMSVRKLLCEEKDKDVLNIVKKMVLELDRMDTSLDAFQKRFYENDLLDQQKEREEQLLLEMEQLEKEKQQNENRSTNMTDKIYEKKRKEVKKSKLVRSQSFSSQALQSKYGNIDKCPSKSSSVGYTSVSGVAKNSMFSFTDDSFRTRPTNVSGTAAFNSTSTLPSSSRNTNNTVDQKSNGNKESHSRKIHSNLLIRLDNP</sequence>
<dbReference type="InterPro" id="IPR039918">
    <property type="entry name" value="PPP4R4"/>
</dbReference>
<dbReference type="GO" id="GO:0004865">
    <property type="term" value="F:protein serine/threonine phosphatase inhibitor activity"/>
    <property type="evidence" value="ECO:0007669"/>
    <property type="project" value="Ensembl"/>
</dbReference>
<evidence type="ECO:0000256" key="3">
    <source>
        <dbReference type="ARBA" id="ARBA00022553"/>
    </source>
</evidence>
<evidence type="ECO:0000256" key="4">
    <source>
        <dbReference type="ARBA" id="ARBA00022737"/>
    </source>
</evidence>
<gene>
    <name evidence="12" type="primary">PPP4R4</name>
</gene>
<protein>
    <recommendedName>
        <fullName evidence="8">Serine/threonine-protein phosphatase 4 regulatory subunit 4</fullName>
    </recommendedName>
</protein>
<dbReference type="SUPFAM" id="SSF48371">
    <property type="entry name" value="ARM repeat"/>
    <property type="match status" value="1"/>
</dbReference>
<reference evidence="12" key="1">
    <citation type="submission" date="2025-08" db="UniProtKB">
        <authorList>
            <consortium name="Ensembl"/>
        </authorList>
    </citation>
    <scope>IDENTIFICATION</scope>
</reference>
<dbReference type="GeneTree" id="ENSGT00510000047895"/>
<dbReference type="InterPro" id="IPR011989">
    <property type="entry name" value="ARM-like"/>
</dbReference>
<feature type="coiled-coil region" evidence="10">
    <location>
        <begin position="693"/>
        <end position="730"/>
    </location>
</feature>
<evidence type="ECO:0000256" key="7">
    <source>
        <dbReference type="ARBA" id="ARBA00066115"/>
    </source>
</evidence>
<feature type="repeat" description="HEAT" evidence="9">
    <location>
        <begin position="253"/>
        <end position="291"/>
    </location>
</feature>
<comment type="subcellular location">
    <subcellularLocation>
        <location evidence="1">Cytoplasm</location>
    </subcellularLocation>
</comment>